<dbReference type="GO" id="GO:0008270">
    <property type="term" value="F:zinc ion binding"/>
    <property type="evidence" value="ECO:0007669"/>
    <property type="project" value="UniProtKB-KW"/>
</dbReference>
<keyword evidence="5" id="KW-1017">Isopeptide bond</keyword>
<dbReference type="GO" id="GO:0010484">
    <property type="term" value="F:histone H3 acetyltransferase activity"/>
    <property type="evidence" value="ECO:0007669"/>
    <property type="project" value="TreeGrafter"/>
</dbReference>
<keyword evidence="10 20" id="KW-0863">Zinc-finger</keyword>
<keyword evidence="17" id="KW-0012">Acyltransferase</keyword>
<evidence type="ECO:0000256" key="17">
    <source>
        <dbReference type="ARBA" id="ARBA00023315"/>
    </source>
</evidence>
<feature type="region of interest" description="Disordered" evidence="22">
    <location>
        <begin position="830"/>
        <end position="1390"/>
    </location>
</feature>
<dbReference type="GO" id="GO:0003682">
    <property type="term" value="F:chromatin binding"/>
    <property type="evidence" value="ECO:0007669"/>
    <property type="project" value="TreeGrafter"/>
</dbReference>
<feature type="compositionally biased region" description="Basic and acidic residues" evidence="22">
    <location>
        <begin position="1308"/>
        <end position="1318"/>
    </location>
</feature>
<feature type="region of interest" description="Disordered" evidence="22">
    <location>
        <begin position="783"/>
        <end position="804"/>
    </location>
</feature>
<dbReference type="PROSITE" id="PS52014">
    <property type="entry name" value="SAMD1_WH"/>
    <property type="match status" value="1"/>
</dbReference>
<dbReference type="PROSITE" id="PS51504">
    <property type="entry name" value="H15"/>
    <property type="match status" value="1"/>
</dbReference>
<dbReference type="GO" id="GO:0005634">
    <property type="term" value="C:nucleus"/>
    <property type="evidence" value="ECO:0007669"/>
    <property type="project" value="UniProtKB-SubCell"/>
</dbReference>
<feature type="region of interest" description="Disordered" evidence="22">
    <location>
        <begin position="1628"/>
        <end position="1728"/>
    </location>
</feature>
<keyword evidence="13" id="KW-0156">Chromatin regulator</keyword>
<feature type="compositionally biased region" description="Basic residues" evidence="22">
    <location>
        <begin position="1036"/>
        <end position="1054"/>
    </location>
</feature>
<dbReference type="InterPro" id="IPR036388">
    <property type="entry name" value="WH-like_DNA-bd_sf"/>
</dbReference>
<feature type="compositionally biased region" description="Basic and acidic residues" evidence="22">
    <location>
        <begin position="1078"/>
        <end position="1088"/>
    </location>
</feature>
<feature type="compositionally biased region" description="Polar residues" evidence="22">
    <location>
        <begin position="1857"/>
        <end position="1872"/>
    </location>
</feature>
<dbReference type="InterPro" id="IPR040706">
    <property type="entry name" value="Zf-MYST"/>
</dbReference>
<feature type="compositionally biased region" description="Gly residues" evidence="22">
    <location>
        <begin position="1636"/>
        <end position="1645"/>
    </location>
</feature>
<dbReference type="InterPro" id="IPR001965">
    <property type="entry name" value="Znf_PHD"/>
</dbReference>
<gene>
    <name evidence="27" type="primary">KAT6A</name>
    <name evidence="27" type="synonym">LOC115200349</name>
</gene>
<dbReference type="GeneTree" id="ENSGT00940000156962"/>
<feature type="compositionally biased region" description="Basic and acidic residues" evidence="22">
    <location>
        <begin position="1363"/>
        <end position="1378"/>
    </location>
</feature>
<dbReference type="GO" id="GO:0003677">
    <property type="term" value="F:DNA binding"/>
    <property type="evidence" value="ECO:0007669"/>
    <property type="project" value="InterPro"/>
</dbReference>
<dbReference type="Pfam" id="PF01853">
    <property type="entry name" value="MOZ_SAS"/>
    <property type="match status" value="1"/>
</dbReference>
<keyword evidence="15" id="KW-0010">Activator</keyword>
<dbReference type="PANTHER" id="PTHR10615">
    <property type="entry name" value="HISTONE ACETYLTRANSFERASE"/>
    <property type="match status" value="1"/>
</dbReference>
<keyword evidence="6" id="KW-0597">Phosphoprotein</keyword>
<feature type="compositionally biased region" description="Low complexity" evidence="22">
    <location>
        <begin position="1519"/>
        <end position="1533"/>
    </location>
</feature>
<dbReference type="Pfam" id="PF00628">
    <property type="entry name" value="PHD"/>
    <property type="match status" value="2"/>
</dbReference>
<feature type="region of interest" description="Disordered" evidence="22">
    <location>
        <begin position="1849"/>
        <end position="1872"/>
    </location>
</feature>
<dbReference type="InterPro" id="IPR005818">
    <property type="entry name" value="Histone_H1/H5_H15"/>
</dbReference>
<protein>
    <recommendedName>
        <fullName evidence="3 21">Histone acetyltransferase</fullName>
        <ecNumber evidence="3 21">2.3.1.48</ecNumber>
    </recommendedName>
</protein>
<reference evidence="27" key="1">
    <citation type="submission" date="2025-08" db="UniProtKB">
        <authorList>
            <consortium name="Ensembl"/>
        </authorList>
    </citation>
    <scope>IDENTIFICATION</scope>
</reference>
<organism evidence="27 28">
    <name type="scientific">Salmo trutta</name>
    <name type="common">Brown trout</name>
    <dbReference type="NCBI Taxonomy" id="8032"/>
    <lineage>
        <taxon>Eukaryota</taxon>
        <taxon>Metazoa</taxon>
        <taxon>Chordata</taxon>
        <taxon>Craniata</taxon>
        <taxon>Vertebrata</taxon>
        <taxon>Euteleostomi</taxon>
        <taxon>Actinopterygii</taxon>
        <taxon>Neopterygii</taxon>
        <taxon>Teleostei</taxon>
        <taxon>Protacanthopterygii</taxon>
        <taxon>Salmoniformes</taxon>
        <taxon>Salmonidae</taxon>
        <taxon>Salmoninae</taxon>
        <taxon>Salmo</taxon>
    </lineage>
</organism>
<dbReference type="GO" id="GO:0070776">
    <property type="term" value="C:MOZ/MORF histone acetyltransferase complex"/>
    <property type="evidence" value="ECO:0007669"/>
    <property type="project" value="TreeGrafter"/>
</dbReference>
<feature type="domain" description="MYST-type HAT" evidence="25">
    <location>
        <begin position="501"/>
        <end position="775"/>
    </location>
</feature>
<evidence type="ECO:0000256" key="10">
    <source>
        <dbReference type="ARBA" id="ARBA00022771"/>
    </source>
</evidence>
<feature type="compositionally biased region" description="Basic residues" evidence="22">
    <location>
        <begin position="958"/>
        <end position="971"/>
    </location>
</feature>
<dbReference type="Pfam" id="PF21524">
    <property type="entry name" value="SAMD1_WH"/>
    <property type="match status" value="1"/>
</dbReference>
<evidence type="ECO:0000256" key="20">
    <source>
        <dbReference type="PROSITE-ProRule" id="PRU00146"/>
    </source>
</evidence>
<feature type="compositionally biased region" description="Basic and acidic residues" evidence="22">
    <location>
        <begin position="445"/>
        <end position="472"/>
    </location>
</feature>
<dbReference type="CDD" id="cd15618">
    <property type="entry name" value="PHD1_MOZ_MORF"/>
    <property type="match status" value="1"/>
</dbReference>
<evidence type="ECO:0000259" key="26">
    <source>
        <dbReference type="PROSITE" id="PS52014"/>
    </source>
</evidence>
<evidence type="ECO:0000256" key="4">
    <source>
        <dbReference type="ARBA" id="ARBA00022491"/>
    </source>
</evidence>
<dbReference type="InterPro" id="IPR002717">
    <property type="entry name" value="HAT_MYST-type"/>
</dbReference>
<feature type="domain" description="PHD-type" evidence="23">
    <location>
        <begin position="257"/>
        <end position="308"/>
    </location>
</feature>
<sequence length="1984" mass="219400">MVKLANPMYTTWILEAIKKVKKQKQRPSEERICNAVSMSHGLDRKTILEQLELSVKDGTILKVSNKGLNSYKDPENPGRLAYPKPRLGRLDWNKLIKRSLEGLHEPGGSTLKSVERFLKCQGDVAAYLSGSGSMGPGLFHQQLRVALKRACAHGRVAKNGPLFHLISRSSQLDGTGTVALDSLPPVRLLPHEKDKPVAEPIPICSFCLGTTESNRDKKPEELISCADCGNSGHPSCLKFSPELTVRVKALWWQCIECKTCSNCQDQGKNAENMLFCDSCDRGFHMECCDPPLMRMPKGMWICQICQPRKKGRKLLHEKAAQIKRRYNAPLGRPKNRLVTTWREQPFKKLRGPGGRARRKGGRRSQGSSSPHSSSSSSCEGYPGDDRLLFSLREDSSEQGGLRFNKKTKGLIDALTKFFTPSPDGRKAQHEVDYSQQYRIRKKAIRKEEGDDRTDNQDSSDWREDEDKLPGHENLTEKDVELFRHIQELALQKVGVTGPPDPQMRCPSVIEFGKFEIQTWYSSPYPQEYSRLPKLYLCEFCLRYVKSRSILFQHMRKCAWFHPPANEIYRKDGVSVFEVDGNVSTIYCQNLCLLAKLFLDHKTLYYDVEPFLFYVLTQNDSKGCHLVGYFSKEKHCQQKYNVSCIMILPQYQRKGYGRFLIDFSYLLSKQEGQPGSPEKPLSDLGRLSYMAYWRSVVLECLHEVRDRQLTIRRLSKITGICPQDITATLHHLNMLEQRGERLVLVRKEKLVSSHMACLTARPRLLEVDPDCLRWTPVIVTNTVVSEEEEEEEEEEGDDTCKEIKPSHKVSPLSWLVRGEEEEEEEMMIKCFPGFPTSQSSPASSPVRCPPPVPDHRSPPPANGERRGRGRPPKNWPWGKVKDGPRTERRPGPGRPPKIRLEVQDFDEEEDRAEGTKISPTSGSSPPSLFSLDRQLADSTGTFRPLEMLGRHPAVPPPRSRGRPPRKKRGPKRRLSEGPGETLPQLPLAPRLSDPPPVRRSCFSESSEEEEEEDEDDDDEERGTHSPPILTKPTLGLKCKKPLRKRRMRQRSHSHAHSSVVTETISETTEVLDEPFVDSDSERPMPRLEEESPLGHPLRCYPPARSALRHTETPPKRAQRANLTESEEDEPTPVLKPASFLRNPEPTASAEPPAANPEAPVKKKKGWPKGKPRKPLHWKKRPGRPPGSGAKPNAGDTSLTNLGDPPPPKIKMKPGRKPRSWYLQRAQEEAERQEAERQRLEDDYLPKPIEQRIPKSRPDTDRVMADRDEEDEEREDEECATLGTSSRRTAATPGSGSRRSDDHDADDEGDGHLEDKSKKDEDDEEEPTSPASSPPVKEEPQGGEGFLDMQGSVQDKTVTLLMEPQHPHQHPDSFKEELSHHHGSHHGQHHHSNELDLETVQAVQSLTQGEAQDEEPESHGVSHGAYQDCEETLAACRTLQSYSHAGEAEEETTHLAMVEECGASQHSSPLPHTNPPMPPLPSQSVRSINSPAGGYTQITPEHPSSLSAPSQQNMETSPMMDVPSVSDHSQQVVDSGFSDLGSIESTTENYDNPSSYDSTMGGGGNGGGNNGSNHAAVAVAASSSSSTGSSSSSSVTPSSQGSSCSFVPAPCLTSSSGAVTSQLAMGSCSLIQQTGPGPNNGPGGNNGGNNSVPPPPPRPPSPPQQQQAPHPPPSAPPTPHPPQQQQPLSQCSMGNGFGSTPMIMEIPESASQGGGRSLYERMGQDFGAGGYPQPSATFSLAKLQQLTNTIMDPHAMPYSHSASVTSYATSVSLSNPGLAQLSPSPLPPLAQGQATMTPPPQLSSGSMNLGSLQLQCNMPSSNIGLPPPPHTQRLQGQMATVKGHISIRSKAQLAPAPSPHQQQLYGRSSGSVAMQGSPRTLAVQRGMMPNLMPTPAGYNTMNMNQLNAMSAGYRMPQPMMNSGYHGNPPYMNQPAQYPMQMQMGMMGGQGYPQQPMQPNHHGNMMYTGPTHHSYAGVPKQSPYMSR</sequence>
<keyword evidence="14" id="KW-0007">Acetylation</keyword>
<feature type="compositionally biased region" description="Polar residues" evidence="22">
    <location>
        <begin position="1481"/>
        <end position="1514"/>
    </location>
</feature>
<dbReference type="Ensembl" id="ENSSTUT00000122480.1">
    <property type="protein sequence ID" value="ENSSTUP00000114454.1"/>
    <property type="gene ID" value="ENSSTUG00000050392.1"/>
</dbReference>
<feature type="region of interest" description="Disordered" evidence="22">
    <location>
        <begin position="325"/>
        <end position="380"/>
    </location>
</feature>
<dbReference type="GO" id="GO:0006357">
    <property type="term" value="P:regulation of transcription by RNA polymerase II"/>
    <property type="evidence" value="ECO:0007669"/>
    <property type="project" value="TreeGrafter"/>
</dbReference>
<evidence type="ECO:0000256" key="15">
    <source>
        <dbReference type="ARBA" id="ARBA00023159"/>
    </source>
</evidence>
<dbReference type="FunFam" id="3.30.40.10:FF:000035">
    <property type="entry name" value="Histone acetyltransferase"/>
    <property type="match status" value="1"/>
</dbReference>
<dbReference type="GO" id="GO:0003712">
    <property type="term" value="F:transcription coregulator activity"/>
    <property type="evidence" value="ECO:0007669"/>
    <property type="project" value="TreeGrafter"/>
</dbReference>
<dbReference type="Pfam" id="PF17772">
    <property type="entry name" value="zf-MYST"/>
    <property type="match status" value="1"/>
</dbReference>
<dbReference type="PROSITE" id="PS51726">
    <property type="entry name" value="MYST_HAT"/>
    <property type="match status" value="1"/>
</dbReference>
<evidence type="ECO:0000256" key="19">
    <source>
        <dbReference type="PIRSR" id="PIRSR602717-51"/>
    </source>
</evidence>
<evidence type="ECO:0000313" key="27">
    <source>
        <dbReference type="Ensembl" id="ENSSTUP00000114454.1"/>
    </source>
</evidence>
<dbReference type="Gene3D" id="3.30.40.10">
    <property type="entry name" value="Zinc/RING finger domain, C3HC4 (zinc finger)"/>
    <property type="match status" value="1"/>
</dbReference>
<evidence type="ECO:0000259" key="23">
    <source>
        <dbReference type="PROSITE" id="PS50016"/>
    </source>
</evidence>
<dbReference type="FunFam" id="3.30.60.60:FF:000002">
    <property type="entry name" value="Histone acetyltransferase"/>
    <property type="match status" value="1"/>
</dbReference>
<feature type="compositionally biased region" description="Basic residues" evidence="22">
    <location>
        <begin position="1208"/>
        <end position="1217"/>
    </location>
</feature>
<evidence type="ECO:0000256" key="2">
    <source>
        <dbReference type="ARBA" id="ARBA00010107"/>
    </source>
</evidence>
<feature type="compositionally biased region" description="Basic and acidic residues" evidence="22">
    <location>
        <begin position="1224"/>
        <end position="1264"/>
    </location>
</feature>
<dbReference type="FunFam" id="1.10.10.10:FF:000123">
    <property type="entry name" value="Histone acetyltransferase"/>
    <property type="match status" value="1"/>
</dbReference>
<name>A0A674F1J3_SALTR</name>
<evidence type="ECO:0000256" key="11">
    <source>
        <dbReference type="ARBA" id="ARBA00022833"/>
    </source>
</evidence>
<feature type="compositionally biased region" description="Low complexity" evidence="22">
    <location>
        <begin position="1142"/>
        <end position="1157"/>
    </location>
</feature>
<dbReference type="InterPro" id="IPR050603">
    <property type="entry name" value="MYST_HAT"/>
</dbReference>
<feature type="domain" description="PHD-type" evidence="23">
    <location>
        <begin position="201"/>
        <end position="260"/>
    </location>
</feature>
<feature type="compositionally biased region" description="Basic residues" evidence="22">
    <location>
        <begin position="1160"/>
        <end position="1181"/>
    </location>
</feature>
<feature type="compositionally biased region" description="Low complexity" evidence="22">
    <location>
        <begin position="1056"/>
        <end position="1067"/>
    </location>
</feature>
<evidence type="ECO:0000256" key="12">
    <source>
        <dbReference type="ARBA" id="ARBA00022843"/>
    </source>
</evidence>
<dbReference type="InterPro" id="IPR019787">
    <property type="entry name" value="Znf_PHD-finger"/>
</dbReference>
<evidence type="ECO:0000256" key="14">
    <source>
        <dbReference type="ARBA" id="ARBA00022990"/>
    </source>
</evidence>
<dbReference type="Proteomes" id="UP000472277">
    <property type="component" value="Chromosome 9"/>
</dbReference>
<feature type="compositionally biased region" description="Pro residues" evidence="22">
    <location>
        <begin position="1650"/>
        <end position="1682"/>
    </location>
</feature>
<evidence type="ECO:0000256" key="1">
    <source>
        <dbReference type="ARBA" id="ARBA00004123"/>
    </source>
</evidence>
<dbReference type="EC" id="2.3.1.48" evidence="3 21"/>
<comment type="similarity">
    <text evidence="2 21">Belongs to the MYST (SAS/MOZ) family.</text>
</comment>
<dbReference type="PANTHER" id="PTHR10615:SF26">
    <property type="entry name" value="HISTONE ACETYLTRANSFERASE KAT6A"/>
    <property type="match status" value="1"/>
</dbReference>
<keyword evidence="9" id="KW-0677">Repeat</keyword>
<keyword evidence="4" id="KW-0678">Repressor</keyword>
<dbReference type="Gene3D" id="3.40.630.30">
    <property type="match status" value="1"/>
</dbReference>
<keyword evidence="16 21" id="KW-0539">Nucleus</keyword>
<feature type="region of interest" description="Disordered" evidence="22">
    <location>
        <begin position="442"/>
        <end position="472"/>
    </location>
</feature>
<dbReference type="Gene3D" id="1.10.10.10">
    <property type="entry name" value="Winged helix-like DNA-binding domain superfamily/Winged helix DNA-binding domain"/>
    <property type="match status" value="1"/>
</dbReference>
<keyword evidence="12" id="KW-0832">Ubl conjugation</keyword>
<dbReference type="SMART" id="SM00249">
    <property type="entry name" value="PHD"/>
    <property type="match status" value="2"/>
</dbReference>
<feature type="compositionally biased region" description="Acidic residues" evidence="22">
    <location>
        <begin position="1265"/>
        <end position="1277"/>
    </location>
</feature>
<feature type="compositionally biased region" description="Low complexity" evidence="22">
    <location>
        <begin position="1569"/>
        <end position="1603"/>
    </location>
</feature>
<dbReference type="SUPFAM" id="SSF57903">
    <property type="entry name" value="FYVE/PHD zinc finger"/>
    <property type="match status" value="2"/>
</dbReference>
<feature type="active site" description="Proton donor/acceptor" evidence="19">
    <location>
        <position position="677"/>
    </location>
</feature>
<evidence type="ECO:0000259" key="24">
    <source>
        <dbReference type="PROSITE" id="PS51504"/>
    </source>
</evidence>
<feature type="domain" description="H15" evidence="24">
    <location>
        <begin position="88"/>
        <end position="167"/>
    </location>
</feature>
<dbReference type="InterPro" id="IPR048589">
    <property type="entry name" value="SAMD1-like_WH"/>
</dbReference>
<evidence type="ECO:0000256" key="9">
    <source>
        <dbReference type="ARBA" id="ARBA00022737"/>
    </source>
</evidence>
<feature type="compositionally biased region" description="Gly residues" evidence="22">
    <location>
        <begin position="1558"/>
        <end position="1568"/>
    </location>
</feature>
<keyword evidence="7" id="KW-0808">Transferase</keyword>
<dbReference type="CDD" id="cd15527">
    <property type="entry name" value="PHD2_KAT6A_6B"/>
    <property type="match status" value="1"/>
</dbReference>
<feature type="compositionally biased region" description="Polar residues" evidence="22">
    <location>
        <begin position="1541"/>
        <end position="1555"/>
    </location>
</feature>
<feature type="compositionally biased region" description="Acidic residues" evidence="22">
    <location>
        <begin position="1004"/>
        <end position="1019"/>
    </location>
</feature>
<evidence type="ECO:0000256" key="13">
    <source>
        <dbReference type="ARBA" id="ARBA00022853"/>
    </source>
</evidence>
<feature type="compositionally biased region" description="Basic residues" evidence="22">
    <location>
        <begin position="347"/>
        <end position="362"/>
    </location>
</feature>
<keyword evidence="28" id="KW-1185">Reference proteome</keyword>
<dbReference type="GO" id="GO:0006334">
    <property type="term" value="P:nucleosome assembly"/>
    <property type="evidence" value="ECO:0007669"/>
    <property type="project" value="InterPro"/>
</dbReference>
<dbReference type="SUPFAM" id="SSF55729">
    <property type="entry name" value="Acyl-CoA N-acyltransferases (Nat)"/>
    <property type="match status" value="1"/>
</dbReference>
<dbReference type="InterPro" id="IPR011011">
    <property type="entry name" value="Znf_FYVE_PHD"/>
</dbReference>
<dbReference type="FunFam" id="3.40.630.30:FF:000001">
    <property type="entry name" value="Histone acetyltransferase"/>
    <property type="match status" value="1"/>
</dbReference>
<evidence type="ECO:0000256" key="18">
    <source>
        <dbReference type="ARBA" id="ARBA00048017"/>
    </source>
</evidence>
<dbReference type="GO" id="GO:0000786">
    <property type="term" value="C:nucleosome"/>
    <property type="evidence" value="ECO:0007669"/>
    <property type="project" value="InterPro"/>
</dbReference>
<evidence type="ECO:0000256" key="16">
    <source>
        <dbReference type="ARBA" id="ARBA00023242"/>
    </source>
</evidence>
<evidence type="ECO:0000256" key="21">
    <source>
        <dbReference type="RuleBase" id="RU361211"/>
    </source>
</evidence>
<evidence type="ECO:0000256" key="7">
    <source>
        <dbReference type="ARBA" id="ARBA00022679"/>
    </source>
</evidence>
<evidence type="ECO:0000256" key="3">
    <source>
        <dbReference type="ARBA" id="ARBA00013184"/>
    </source>
</evidence>
<evidence type="ECO:0000256" key="5">
    <source>
        <dbReference type="ARBA" id="ARBA00022499"/>
    </source>
</evidence>
<keyword evidence="8" id="KW-0479">Metal-binding</keyword>
<dbReference type="InterPro" id="IPR013083">
    <property type="entry name" value="Znf_RING/FYVE/PHD"/>
</dbReference>
<feature type="compositionally biased region" description="Basic residues" evidence="22">
    <location>
        <begin position="1379"/>
        <end position="1388"/>
    </location>
</feature>
<evidence type="ECO:0000256" key="8">
    <source>
        <dbReference type="ARBA" id="ARBA00022723"/>
    </source>
</evidence>
<evidence type="ECO:0000313" key="28">
    <source>
        <dbReference type="Proteomes" id="UP000472277"/>
    </source>
</evidence>
<feature type="compositionally biased region" description="Pro residues" evidence="22">
    <location>
        <begin position="1470"/>
        <end position="1479"/>
    </location>
</feature>
<proteinExistence type="inferred from homology"/>
<comment type="catalytic activity">
    <reaction evidence="18 21">
        <text>L-lysyl-[protein] + acetyl-CoA = N(6)-acetyl-L-lysyl-[protein] + CoA + H(+)</text>
        <dbReference type="Rhea" id="RHEA:45948"/>
        <dbReference type="Rhea" id="RHEA-COMP:9752"/>
        <dbReference type="Rhea" id="RHEA-COMP:10731"/>
        <dbReference type="ChEBI" id="CHEBI:15378"/>
        <dbReference type="ChEBI" id="CHEBI:29969"/>
        <dbReference type="ChEBI" id="CHEBI:57287"/>
        <dbReference type="ChEBI" id="CHEBI:57288"/>
        <dbReference type="ChEBI" id="CHEBI:61930"/>
        <dbReference type="EC" id="2.3.1.48"/>
    </reaction>
</comment>
<dbReference type="PROSITE" id="PS50016">
    <property type="entry name" value="ZF_PHD_2"/>
    <property type="match status" value="2"/>
</dbReference>
<keyword evidence="11" id="KW-0862">Zinc</keyword>
<feature type="compositionally biased region" description="Basic and acidic residues" evidence="22">
    <location>
        <begin position="878"/>
        <end position="889"/>
    </location>
</feature>
<comment type="subcellular location">
    <subcellularLocation>
        <location evidence="1 21">Nucleus</location>
    </subcellularLocation>
</comment>
<feature type="compositionally biased region" description="Acidic residues" evidence="22">
    <location>
        <begin position="1068"/>
        <end position="1077"/>
    </location>
</feature>
<feature type="compositionally biased region" description="Polar residues" evidence="22">
    <location>
        <begin position="916"/>
        <end position="926"/>
    </location>
</feature>
<dbReference type="Gene3D" id="3.30.60.60">
    <property type="entry name" value="N-acetyl transferase-like"/>
    <property type="match status" value="1"/>
</dbReference>
<feature type="region of interest" description="Disordered" evidence="22">
    <location>
        <begin position="1459"/>
        <end position="1603"/>
    </location>
</feature>
<feature type="domain" description="SAMD1-like winged helix (WH)" evidence="26">
    <location>
        <begin position="1"/>
        <end position="77"/>
    </location>
</feature>
<evidence type="ECO:0000259" key="25">
    <source>
        <dbReference type="PROSITE" id="PS51726"/>
    </source>
</evidence>
<evidence type="ECO:0000256" key="22">
    <source>
        <dbReference type="SAM" id="MobiDB-lite"/>
    </source>
</evidence>
<reference evidence="27" key="2">
    <citation type="submission" date="2025-09" db="UniProtKB">
        <authorList>
            <consortium name="Ensembl"/>
        </authorList>
    </citation>
    <scope>IDENTIFICATION</scope>
</reference>
<dbReference type="InterPro" id="IPR016181">
    <property type="entry name" value="Acyl_CoA_acyltransferase"/>
</dbReference>
<accession>A0A674F1J3</accession>
<feature type="compositionally biased region" description="Acidic residues" evidence="22">
    <location>
        <begin position="784"/>
        <end position="796"/>
    </location>
</feature>
<feature type="compositionally biased region" description="Low complexity" evidence="22">
    <location>
        <begin position="364"/>
        <end position="377"/>
    </location>
</feature>
<dbReference type="CDD" id="cd04301">
    <property type="entry name" value="NAT_SF"/>
    <property type="match status" value="1"/>
</dbReference>
<evidence type="ECO:0000256" key="6">
    <source>
        <dbReference type="ARBA" id="ARBA00022553"/>
    </source>
</evidence>